<dbReference type="InterPro" id="IPR036388">
    <property type="entry name" value="WH-like_DNA-bd_sf"/>
</dbReference>
<dbReference type="PROSITE" id="PS50931">
    <property type="entry name" value="HTH_LYSR"/>
    <property type="match status" value="1"/>
</dbReference>
<reference evidence="6 7" key="1">
    <citation type="journal article" date="2014" name="Genome Announc.">
        <title>Genome Sequence of Pseudomonas sp. Strain P482, a Tomato Rhizosphere Isolate with Broad-Spectrum Antimicrobial Activity.</title>
        <authorList>
            <person name="Krzyzanowska D.M."/>
            <person name="Ossowicki A."/>
            <person name="Jafra S."/>
        </authorList>
    </citation>
    <scope>NUCLEOTIDE SEQUENCE [LARGE SCALE GENOMIC DNA]</scope>
    <source>
        <strain evidence="6 7">P482</strain>
    </source>
</reference>
<dbReference type="GO" id="GO:0006351">
    <property type="term" value="P:DNA-templated transcription"/>
    <property type="evidence" value="ECO:0007669"/>
    <property type="project" value="TreeGrafter"/>
</dbReference>
<dbReference type="Proteomes" id="UP000027121">
    <property type="component" value="Chromosome"/>
</dbReference>
<dbReference type="PANTHER" id="PTHR30537:SF26">
    <property type="entry name" value="GLYCINE CLEAVAGE SYSTEM TRANSCRIPTIONAL ACTIVATOR"/>
    <property type="match status" value="1"/>
</dbReference>
<dbReference type="InterPro" id="IPR005119">
    <property type="entry name" value="LysR_subst-bd"/>
</dbReference>
<dbReference type="Pfam" id="PF03466">
    <property type="entry name" value="LysR_substrate"/>
    <property type="match status" value="1"/>
</dbReference>
<dbReference type="GO" id="GO:0003700">
    <property type="term" value="F:DNA-binding transcription factor activity"/>
    <property type="evidence" value="ECO:0007669"/>
    <property type="project" value="InterPro"/>
</dbReference>
<evidence type="ECO:0000256" key="1">
    <source>
        <dbReference type="ARBA" id="ARBA00009437"/>
    </source>
</evidence>
<dbReference type="Gene3D" id="3.40.190.10">
    <property type="entry name" value="Periplasmic binding protein-like II"/>
    <property type="match status" value="2"/>
</dbReference>
<dbReference type="GO" id="GO:0043565">
    <property type="term" value="F:sequence-specific DNA binding"/>
    <property type="evidence" value="ECO:0007669"/>
    <property type="project" value="TreeGrafter"/>
</dbReference>
<name>A0AAP0X713_9PSED</name>
<evidence type="ECO:0000256" key="4">
    <source>
        <dbReference type="ARBA" id="ARBA00023163"/>
    </source>
</evidence>
<dbReference type="PRINTS" id="PR00039">
    <property type="entry name" value="HTHLYSR"/>
</dbReference>
<dbReference type="Pfam" id="PF00126">
    <property type="entry name" value="HTH_1"/>
    <property type="match status" value="1"/>
</dbReference>
<keyword evidence="4" id="KW-0804">Transcription</keyword>
<comment type="similarity">
    <text evidence="1">Belongs to the LysR transcriptional regulatory family.</text>
</comment>
<gene>
    <name evidence="6" type="ORF">BV82_5066</name>
</gene>
<dbReference type="Gene3D" id="1.10.10.10">
    <property type="entry name" value="Winged helix-like DNA-binding domain superfamily/Winged helix DNA-binding domain"/>
    <property type="match status" value="1"/>
</dbReference>
<keyword evidence="7" id="KW-1185">Reference proteome</keyword>
<sequence>MFTKLPLTALRTFESAARLGGFKAASDELAVTPAAVSHQIKRLESHLGLLLFERSAQGVRLSEAGERLYLQVHQGLANLQRSLEALQPPGDRQQLTLTTTAAFASLWLIPRLGDFHHRHGDIQVRVLTGSEVVDLQRDQRFDLALRAEFNPDPGLQRMPLLAEHFSVYTPPGWQEPPADQPLSLLEVPWSSVSGVVIDWARWCALAGCEDWLQRARFHRYDDEHYALQAAAAGYGLVLASNVLVADSVRQGLLQPWRDEVRLPAAQYSAVWLPGREREPALRAFLDWLGSAICAGAN</sequence>
<dbReference type="InterPro" id="IPR000847">
    <property type="entry name" value="LysR_HTH_N"/>
</dbReference>
<dbReference type="EMBL" id="CP071706">
    <property type="protein sequence ID" value="KDN97066.1"/>
    <property type="molecule type" value="Genomic_DNA"/>
</dbReference>
<proteinExistence type="inferred from homology"/>
<dbReference type="PANTHER" id="PTHR30537">
    <property type="entry name" value="HTH-TYPE TRANSCRIPTIONAL REGULATOR"/>
    <property type="match status" value="1"/>
</dbReference>
<keyword evidence="2" id="KW-0805">Transcription regulation</keyword>
<feature type="domain" description="HTH lysR-type" evidence="5">
    <location>
        <begin position="5"/>
        <end position="62"/>
    </location>
</feature>
<dbReference type="SUPFAM" id="SSF46785">
    <property type="entry name" value="Winged helix' DNA-binding domain"/>
    <property type="match status" value="1"/>
</dbReference>
<dbReference type="GeneID" id="98283621"/>
<evidence type="ECO:0000256" key="3">
    <source>
        <dbReference type="ARBA" id="ARBA00023125"/>
    </source>
</evidence>
<dbReference type="FunFam" id="1.10.10.10:FF:000001">
    <property type="entry name" value="LysR family transcriptional regulator"/>
    <property type="match status" value="1"/>
</dbReference>
<dbReference type="KEGG" id="pdw:BV82_5066"/>
<protein>
    <submittedName>
        <fullName evidence="6">LysR family transcriptional regulator</fullName>
    </submittedName>
</protein>
<keyword evidence="3" id="KW-0238">DNA-binding</keyword>
<dbReference type="AlphaFoldDB" id="A0AAP0X713"/>
<accession>A0AAP0X713</accession>
<evidence type="ECO:0000256" key="2">
    <source>
        <dbReference type="ARBA" id="ARBA00023015"/>
    </source>
</evidence>
<dbReference type="RefSeq" id="WP_036997133.1">
    <property type="nucleotide sequence ID" value="NZ_CP071706.1"/>
</dbReference>
<reference evidence="6 7" key="2">
    <citation type="journal article" date="2016" name="Front. Microbiol.">
        <title>When Genome-Based Approach Meets the 'Old but Good': Revealing Genes Involved in the Antibacterial Activity of Pseudomonas sp. P482 against Soft Rot Pathogens.</title>
        <authorList>
            <person name="Krzyzanowska D.M."/>
            <person name="Ossowicki A."/>
            <person name="Rajewska M."/>
            <person name="Maciag T."/>
            <person name="Jablonska M."/>
            <person name="Obuchowski M."/>
            <person name="Heeb S."/>
            <person name="Jafra S."/>
        </authorList>
    </citation>
    <scope>NUCLEOTIDE SEQUENCE [LARGE SCALE GENOMIC DNA]</scope>
    <source>
        <strain evidence="6 7">P482</strain>
    </source>
</reference>
<dbReference type="InterPro" id="IPR058163">
    <property type="entry name" value="LysR-type_TF_proteobact-type"/>
</dbReference>
<evidence type="ECO:0000313" key="6">
    <source>
        <dbReference type="EMBL" id="KDN97066.1"/>
    </source>
</evidence>
<dbReference type="SUPFAM" id="SSF53850">
    <property type="entry name" value="Periplasmic binding protein-like II"/>
    <property type="match status" value="1"/>
</dbReference>
<organism evidence="6 7">
    <name type="scientific">Pseudomonas donghuensis</name>
    <dbReference type="NCBI Taxonomy" id="1163398"/>
    <lineage>
        <taxon>Bacteria</taxon>
        <taxon>Pseudomonadati</taxon>
        <taxon>Pseudomonadota</taxon>
        <taxon>Gammaproteobacteria</taxon>
        <taxon>Pseudomonadales</taxon>
        <taxon>Pseudomonadaceae</taxon>
        <taxon>Pseudomonas</taxon>
    </lineage>
</organism>
<evidence type="ECO:0000313" key="7">
    <source>
        <dbReference type="Proteomes" id="UP000027121"/>
    </source>
</evidence>
<dbReference type="InterPro" id="IPR036390">
    <property type="entry name" value="WH_DNA-bd_sf"/>
</dbReference>
<evidence type="ECO:0000259" key="5">
    <source>
        <dbReference type="PROSITE" id="PS50931"/>
    </source>
</evidence>